<dbReference type="PANTHER" id="PTHR10775">
    <property type="entry name" value="OS08G0208400 PROTEIN"/>
    <property type="match status" value="1"/>
</dbReference>
<sequence>MPLLLLDGYGSDHKWTKKSFFWDLPYWSTLLIRRNLDVMHIEKNIFDNVFNTMMGIKEKTKDNINARRDLKIICNCHELELDERRPKVVPKVVYTLGKKQKMRVCEWIHGLNFPDGYASNLARCIDMTELRMHGMKSHDFTYSCRIDPDCLS</sequence>
<gene>
    <name evidence="1" type="ORF">Sangu_2919200</name>
</gene>
<reference evidence="1" key="2">
    <citation type="journal article" date="2024" name="Plant">
        <title>Genomic evolution and insights into agronomic trait innovations of Sesamum species.</title>
        <authorList>
            <person name="Miao H."/>
            <person name="Wang L."/>
            <person name="Qu L."/>
            <person name="Liu H."/>
            <person name="Sun Y."/>
            <person name="Le M."/>
            <person name="Wang Q."/>
            <person name="Wei S."/>
            <person name="Zheng Y."/>
            <person name="Lin W."/>
            <person name="Duan Y."/>
            <person name="Cao H."/>
            <person name="Xiong S."/>
            <person name="Wang X."/>
            <person name="Wei L."/>
            <person name="Li C."/>
            <person name="Ma Q."/>
            <person name="Ju M."/>
            <person name="Zhao R."/>
            <person name="Li G."/>
            <person name="Mu C."/>
            <person name="Tian Q."/>
            <person name="Mei H."/>
            <person name="Zhang T."/>
            <person name="Gao T."/>
            <person name="Zhang H."/>
        </authorList>
    </citation>
    <scope>NUCLEOTIDE SEQUENCE</scope>
    <source>
        <strain evidence="1">G01</strain>
    </source>
</reference>
<comment type="caution">
    <text evidence="1">The sequence shown here is derived from an EMBL/GenBank/DDBJ whole genome shotgun (WGS) entry which is preliminary data.</text>
</comment>
<evidence type="ECO:0000313" key="1">
    <source>
        <dbReference type="EMBL" id="KAL0282991.1"/>
    </source>
</evidence>
<organism evidence="1">
    <name type="scientific">Sesamum angustifolium</name>
    <dbReference type="NCBI Taxonomy" id="2727405"/>
    <lineage>
        <taxon>Eukaryota</taxon>
        <taxon>Viridiplantae</taxon>
        <taxon>Streptophyta</taxon>
        <taxon>Embryophyta</taxon>
        <taxon>Tracheophyta</taxon>
        <taxon>Spermatophyta</taxon>
        <taxon>Magnoliopsida</taxon>
        <taxon>eudicotyledons</taxon>
        <taxon>Gunneridae</taxon>
        <taxon>Pentapetalae</taxon>
        <taxon>asterids</taxon>
        <taxon>lamiids</taxon>
        <taxon>Lamiales</taxon>
        <taxon>Pedaliaceae</taxon>
        <taxon>Sesamum</taxon>
    </lineage>
</organism>
<dbReference type="PANTHER" id="PTHR10775:SF182">
    <property type="entry name" value="TRANSPOSON, EN_SPM-LIKE, TRANSPOSASE-ASSOCIATED DOMAIN PROTEIN-RELATED"/>
    <property type="match status" value="1"/>
</dbReference>
<dbReference type="EMBL" id="JACGWK010001766">
    <property type="protein sequence ID" value="KAL0282991.1"/>
    <property type="molecule type" value="Genomic_DNA"/>
</dbReference>
<proteinExistence type="predicted"/>
<reference evidence="1" key="1">
    <citation type="submission" date="2020-06" db="EMBL/GenBank/DDBJ databases">
        <authorList>
            <person name="Li T."/>
            <person name="Hu X."/>
            <person name="Zhang T."/>
            <person name="Song X."/>
            <person name="Zhang H."/>
            <person name="Dai N."/>
            <person name="Sheng W."/>
            <person name="Hou X."/>
            <person name="Wei L."/>
        </authorList>
    </citation>
    <scope>NUCLEOTIDE SEQUENCE</scope>
    <source>
        <strain evidence="1">G01</strain>
        <tissue evidence="1">Leaf</tissue>
    </source>
</reference>
<accession>A0AAW2ILH8</accession>
<dbReference type="AlphaFoldDB" id="A0AAW2ILH8"/>
<name>A0AAW2ILH8_9LAMI</name>
<protein>
    <submittedName>
        <fullName evidence="1">Uncharacterized protein</fullName>
    </submittedName>
</protein>